<comment type="caution">
    <text evidence="2">The sequence shown here is derived from an EMBL/GenBank/DDBJ whole genome shotgun (WGS) entry which is preliminary data.</text>
</comment>
<sequence length="270" mass="30757">MHVSASLVLYNNPAAQLQRLLASINASTMPIHLVVQDNSPKTTLAALFGRHDYRHSGSNIGFGAAHNRAIAGLHSDVHLILNPDIEFSADTVTKLIAPLEEKADIVACAPLVRYPDGRLQRLNKLLPTPANLFARRFLPFLAKRLDYDYEMQWFGYDRRIDLPNASGCFLATRTAALQQLGGFDERFFMYMEDTDLVRRLGRLGRVVFIPEAVVVHEFGKASYRNIRLMWIHIQSAARYFNKWGWIFDKERSLINQRALDAKILPPKYDC</sequence>
<accession>A0A318JNN8</accession>
<proteinExistence type="predicted"/>
<dbReference type="CDD" id="cd04186">
    <property type="entry name" value="GT_2_like_c"/>
    <property type="match status" value="1"/>
</dbReference>
<dbReference type="PANTHER" id="PTHR43179:SF10">
    <property type="entry name" value="GLYCOSYL TRANSFERASE"/>
    <property type="match status" value="1"/>
</dbReference>
<feature type="domain" description="Glycosyltransferase 2-like" evidence="1">
    <location>
        <begin position="8"/>
        <end position="133"/>
    </location>
</feature>
<gene>
    <name evidence="2" type="ORF">DFR38_104136</name>
</gene>
<dbReference type="PANTHER" id="PTHR43179">
    <property type="entry name" value="RHAMNOSYLTRANSFERASE WBBL"/>
    <property type="match status" value="1"/>
</dbReference>
<dbReference type="EMBL" id="QJKC01000004">
    <property type="protein sequence ID" value="PXX49494.1"/>
    <property type="molecule type" value="Genomic_DNA"/>
</dbReference>
<name>A0A318JNN8_9NEIS</name>
<dbReference type="Pfam" id="PF00535">
    <property type="entry name" value="Glycos_transf_2"/>
    <property type="match status" value="1"/>
</dbReference>
<organism evidence="2 3">
    <name type="scientific">Aquitalea magnusonii</name>
    <dbReference type="NCBI Taxonomy" id="332411"/>
    <lineage>
        <taxon>Bacteria</taxon>
        <taxon>Pseudomonadati</taxon>
        <taxon>Pseudomonadota</taxon>
        <taxon>Betaproteobacteria</taxon>
        <taxon>Neisseriales</taxon>
        <taxon>Chromobacteriaceae</taxon>
        <taxon>Aquitalea</taxon>
    </lineage>
</organism>
<dbReference type="InterPro" id="IPR029044">
    <property type="entry name" value="Nucleotide-diphossugar_trans"/>
</dbReference>
<evidence type="ECO:0000259" key="1">
    <source>
        <dbReference type="Pfam" id="PF00535"/>
    </source>
</evidence>
<reference evidence="2 3" key="1">
    <citation type="submission" date="2018-05" db="EMBL/GenBank/DDBJ databases">
        <title>Genomic Encyclopedia of Type Strains, Phase IV (KMG-IV): sequencing the most valuable type-strain genomes for metagenomic binning, comparative biology and taxonomic classification.</title>
        <authorList>
            <person name="Goeker M."/>
        </authorList>
    </citation>
    <scope>NUCLEOTIDE SEQUENCE [LARGE SCALE GENOMIC DNA]</scope>
    <source>
        <strain evidence="2 3">DSM 25134</strain>
    </source>
</reference>
<dbReference type="Proteomes" id="UP000248395">
    <property type="component" value="Unassembled WGS sequence"/>
</dbReference>
<dbReference type="RefSeq" id="WP_082693276.1">
    <property type="nucleotide sequence ID" value="NZ_LNQU01000007.1"/>
</dbReference>
<dbReference type="OrthoDB" id="9771846at2"/>
<dbReference type="InterPro" id="IPR001173">
    <property type="entry name" value="Glyco_trans_2-like"/>
</dbReference>
<evidence type="ECO:0000313" key="2">
    <source>
        <dbReference type="EMBL" id="PXX49494.1"/>
    </source>
</evidence>
<protein>
    <recommendedName>
        <fullName evidence="1">Glycosyltransferase 2-like domain-containing protein</fullName>
    </recommendedName>
</protein>
<evidence type="ECO:0000313" key="3">
    <source>
        <dbReference type="Proteomes" id="UP000248395"/>
    </source>
</evidence>
<dbReference type="Gene3D" id="3.90.550.10">
    <property type="entry name" value="Spore Coat Polysaccharide Biosynthesis Protein SpsA, Chain A"/>
    <property type="match status" value="1"/>
</dbReference>
<keyword evidence="3" id="KW-1185">Reference proteome</keyword>
<dbReference type="AlphaFoldDB" id="A0A318JNN8"/>
<dbReference type="SUPFAM" id="SSF53448">
    <property type="entry name" value="Nucleotide-diphospho-sugar transferases"/>
    <property type="match status" value="1"/>
</dbReference>